<dbReference type="Proteomes" id="UP001482620">
    <property type="component" value="Unassembled WGS sequence"/>
</dbReference>
<evidence type="ECO:0000256" key="1">
    <source>
        <dbReference type="SAM" id="MobiDB-lite"/>
    </source>
</evidence>
<keyword evidence="3" id="KW-1185">Reference proteome</keyword>
<feature type="compositionally biased region" description="Polar residues" evidence="1">
    <location>
        <begin position="79"/>
        <end position="91"/>
    </location>
</feature>
<reference evidence="2 3" key="1">
    <citation type="submission" date="2021-06" db="EMBL/GenBank/DDBJ databases">
        <authorList>
            <person name="Palmer J.M."/>
        </authorList>
    </citation>
    <scope>NUCLEOTIDE SEQUENCE [LARGE SCALE GENOMIC DNA]</scope>
    <source>
        <strain evidence="3">if_2019</strain>
        <tissue evidence="2">Muscle</tissue>
    </source>
</reference>
<accession>A0ABV0SJ88</accession>
<gene>
    <name evidence="2" type="ORF">ILYODFUR_003056</name>
</gene>
<protein>
    <submittedName>
        <fullName evidence="2">Uncharacterized protein</fullName>
    </submittedName>
</protein>
<evidence type="ECO:0000313" key="2">
    <source>
        <dbReference type="EMBL" id="MEQ2220211.1"/>
    </source>
</evidence>
<evidence type="ECO:0000313" key="3">
    <source>
        <dbReference type="Proteomes" id="UP001482620"/>
    </source>
</evidence>
<feature type="compositionally biased region" description="Polar residues" evidence="1">
    <location>
        <begin position="38"/>
        <end position="51"/>
    </location>
</feature>
<sequence>MNECGNILPPLVRINPFSFPPQVPSMDFMAMKRSQMYGMTNNPYSTPQQPGAGSYPSSQSYTSPPPHRYPISMPGRSQMGMSSMQYPQQQEQKVKSDASSSSVAALVLSAGLRKDTKRFPCLQKK</sequence>
<organism evidence="2 3">
    <name type="scientific">Ilyodon furcidens</name>
    <name type="common">goldbreast splitfin</name>
    <dbReference type="NCBI Taxonomy" id="33524"/>
    <lineage>
        <taxon>Eukaryota</taxon>
        <taxon>Metazoa</taxon>
        <taxon>Chordata</taxon>
        <taxon>Craniata</taxon>
        <taxon>Vertebrata</taxon>
        <taxon>Euteleostomi</taxon>
        <taxon>Actinopterygii</taxon>
        <taxon>Neopterygii</taxon>
        <taxon>Teleostei</taxon>
        <taxon>Neoteleostei</taxon>
        <taxon>Acanthomorphata</taxon>
        <taxon>Ovalentaria</taxon>
        <taxon>Atherinomorphae</taxon>
        <taxon>Cyprinodontiformes</taxon>
        <taxon>Goodeidae</taxon>
        <taxon>Ilyodon</taxon>
    </lineage>
</organism>
<feature type="region of interest" description="Disordered" evidence="1">
    <location>
        <begin position="38"/>
        <end position="100"/>
    </location>
</feature>
<proteinExistence type="predicted"/>
<name>A0ABV0SJ88_9TELE</name>
<comment type="caution">
    <text evidence="2">The sequence shown here is derived from an EMBL/GenBank/DDBJ whole genome shotgun (WGS) entry which is preliminary data.</text>
</comment>
<dbReference type="EMBL" id="JAHRIQ010000153">
    <property type="protein sequence ID" value="MEQ2220211.1"/>
    <property type="molecule type" value="Genomic_DNA"/>
</dbReference>